<dbReference type="Proteomes" id="UP000005220">
    <property type="component" value="Chromosome 5"/>
</dbReference>
<dbReference type="GO" id="GO:0007323">
    <property type="term" value="P:peptide pheromone maturation"/>
    <property type="evidence" value="ECO:0007669"/>
    <property type="project" value="EnsemblFungi"/>
</dbReference>
<keyword evidence="7 12" id="KW-0949">S-adenosyl-L-methionine</keyword>
<dbReference type="GeneID" id="13883308"/>
<keyword evidence="8 12" id="KW-0812">Transmembrane</keyword>
<evidence type="ECO:0000256" key="8">
    <source>
        <dbReference type="ARBA" id="ARBA00022692"/>
    </source>
</evidence>
<dbReference type="Gene3D" id="1.20.120.1630">
    <property type="match status" value="1"/>
</dbReference>
<dbReference type="GO" id="GO:0005789">
    <property type="term" value="C:endoplasmic reticulum membrane"/>
    <property type="evidence" value="ECO:0007669"/>
    <property type="project" value="UniProtKB-SubCell"/>
</dbReference>
<evidence type="ECO:0000256" key="4">
    <source>
        <dbReference type="ARBA" id="ARBA00022507"/>
    </source>
</evidence>
<comment type="subcellular location">
    <subcellularLocation>
        <location evidence="12">Endoplasmic reticulum membrane</location>
        <topology evidence="12">Multi-pass membrane protein</topology>
    </subcellularLocation>
    <subcellularLocation>
        <location evidence="1">Membrane</location>
        <topology evidence="1">Multi-pass membrane protein</topology>
    </subcellularLocation>
</comment>
<keyword evidence="10 12" id="KW-0472">Membrane</keyword>
<evidence type="ECO:0000256" key="3">
    <source>
        <dbReference type="ARBA" id="ARBA00012151"/>
    </source>
</evidence>
<evidence type="ECO:0000256" key="1">
    <source>
        <dbReference type="ARBA" id="ARBA00004141"/>
    </source>
</evidence>
<evidence type="ECO:0000256" key="6">
    <source>
        <dbReference type="ARBA" id="ARBA00022679"/>
    </source>
</evidence>
<accession>H2AVU2</accession>
<feature type="transmembrane region" description="Helical" evidence="12">
    <location>
        <begin position="94"/>
        <end position="114"/>
    </location>
</feature>
<evidence type="ECO:0000256" key="9">
    <source>
        <dbReference type="ARBA" id="ARBA00022989"/>
    </source>
</evidence>
<dbReference type="Pfam" id="PF04140">
    <property type="entry name" value="ICMT"/>
    <property type="match status" value="1"/>
</dbReference>
<proteinExistence type="inferred from homology"/>
<keyword evidence="5 12" id="KW-0489">Methyltransferase</keyword>
<dbReference type="OrthoDB" id="422086at2759"/>
<gene>
    <name evidence="13" type="primary">KAFR0E03400</name>
    <name evidence="13" type="ORF">KAFR_0E03400</name>
</gene>
<evidence type="ECO:0000256" key="5">
    <source>
        <dbReference type="ARBA" id="ARBA00022603"/>
    </source>
</evidence>
<organism evidence="13 14">
    <name type="scientific">Kazachstania africana (strain ATCC 22294 / BCRC 22015 / CBS 2517 / CECT 1963 / NBRC 1671 / NRRL Y-8276)</name>
    <name type="common">Yeast</name>
    <name type="synonym">Kluyveromyces africanus</name>
    <dbReference type="NCBI Taxonomy" id="1071382"/>
    <lineage>
        <taxon>Eukaryota</taxon>
        <taxon>Fungi</taxon>
        <taxon>Dikarya</taxon>
        <taxon>Ascomycota</taxon>
        <taxon>Saccharomycotina</taxon>
        <taxon>Saccharomycetes</taxon>
        <taxon>Saccharomycetales</taxon>
        <taxon>Saccharomycetaceae</taxon>
        <taxon>Kazachstania</taxon>
    </lineage>
</organism>
<dbReference type="FunFam" id="1.20.120.1630:FF:000018">
    <property type="entry name" value="Protein-S-isoprenylcysteine O-methyltransferase"/>
    <property type="match status" value="1"/>
</dbReference>
<dbReference type="STRING" id="1071382.H2AVU2"/>
<dbReference type="GO" id="GO:0004671">
    <property type="term" value="F:protein C-terminal S-isoprenylcysteine carboxyl O-methyltransferase activity"/>
    <property type="evidence" value="ECO:0007669"/>
    <property type="project" value="UniProtKB-EC"/>
</dbReference>
<dbReference type="FunCoup" id="H2AVU2">
    <property type="interactions" value="521"/>
</dbReference>
<keyword evidence="12" id="KW-0256">Endoplasmic reticulum</keyword>
<dbReference type="GO" id="GO:0019236">
    <property type="term" value="P:response to pheromone"/>
    <property type="evidence" value="ECO:0007669"/>
    <property type="project" value="UniProtKB-KW"/>
</dbReference>
<dbReference type="GO" id="GO:0005637">
    <property type="term" value="C:nuclear inner membrane"/>
    <property type="evidence" value="ECO:0007669"/>
    <property type="project" value="EnsemblFungi"/>
</dbReference>
<evidence type="ECO:0000256" key="10">
    <source>
        <dbReference type="ARBA" id="ARBA00023136"/>
    </source>
</evidence>
<dbReference type="EC" id="2.1.1.100" evidence="3 12"/>
<sequence>MSDSVNSVNELPIIIDGKPYPDITKNPPQEIATTAFTLGILLGVFLGLLPVLHFKSFNLYIIALSLFHFLEYYITAKYNPGKVHNESFLLNNGVGYLAAHLAATIECFLECLFFPHLKSYTPLHKALAVVGGILVLIGQVARTLAMSTAAQSFSHVLKTKKEKDHVLVKSGLYKYLRHPSYFGFFWWALGTQLLLLNPISFVVFVGVLWRFFSKRIAVEEKYLINFFGKEYIVYKDSVSTWIPFIN</sequence>
<feature type="transmembrane region" description="Helical" evidence="12">
    <location>
        <begin position="184"/>
        <end position="212"/>
    </location>
</feature>
<dbReference type="InParanoid" id="H2AVU2"/>
<evidence type="ECO:0000256" key="7">
    <source>
        <dbReference type="ARBA" id="ARBA00022691"/>
    </source>
</evidence>
<keyword evidence="6" id="KW-0808">Transferase</keyword>
<dbReference type="AlphaFoldDB" id="H2AVU2"/>
<dbReference type="InterPro" id="IPR007269">
    <property type="entry name" value="ICMT_MeTrfase"/>
</dbReference>
<evidence type="ECO:0000256" key="11">
    <source>
        <dbReference type="ARBA" id="ARBA00023656"/>
    </source>
</evidence>
<name>H2AVU2_KAZAF</name>
<dbReference type="EMBL" id="HE650825">
    <property type="protein sequence ID" value="CCF58492.1"/>
    <property type="molecule type" value="Genomic_DNA"/>
</dbReference>
<dbReference type="RefSeq" id="XP_003957627.1">
    <property type="nucleotide sequence ID" value="XM_003957578.1"/>
</dbReference>
<dbReference type="InterPro" id="IPR025770">
    <property type="entry name" value="PPMT_MeTrfase"/>
</dbReference>
<dbReference type="PANTHER" id="PTHR12714:SF9">
    <property type="entry name" value="PROTEIN-S-ISOPRENYLCYSTEINE O-METHYLTRANSFERASE"/>
    <property type="match status" value="1"/>
</dbReference>
<keyword evidence="4" id="KW-0589">Pheromone response</keyword>
<feature type="transmembrane region" description="Helical" evidence="12">
    <location>
        <begin position="126"/>
        <end position="145"/>
    </location>
</feature>
<evidence type="ECO:0000313" key="14">
    <source>
        <dbReference type="Proteomes" id="UP000005220"/>
    </source>
</evidence>
<evidence type="ECO:0000256" key="2">
    <source>
        <dbReference type="ARBA" id="ARBA00009140"/>
    </source>
</evidence>
<comment type="similarity">
    <text evidence="2 12">Belongs to the class VI-like SAM-binding methyltransferase superfamily. Isoprenylcysteine carboxyl methyltransferase family.</text>
</comment>
<dbReference type="PROSITE" id="PS51564">
    <property type="entry name" value="SAM_ICMT"/>
    <property type="match status" value="1"/>
</dbReference>
<protein>
    <recommendedName>
        <fullName evidence="11 12">Protein-S-isoprenylcysteine O-methyltransferase</fullName>
        <ecNumber evidence="3 12">2.1.1.100</ecNumber>
    </recommendedName>
</protein>
<dbReference type="KEGG" id="kaf:KAFR_0E03400"/>
<keyword evidence="14" id="KW-1185">Reference proteome</keyword>
<dbReference type="GO" id="GO:0032259">
    <property type="term" value="P:methylation"/>
    <property type="evidence" value="ECO:0007669"/>
    <property type="project" value="UniProtKB-KW"/>
</dbReference>
<dbReference type="eggNOG" id="KOG2628">
    <property type="taxonomic scope" value="Eukaryota"/>
</dbReference>
<comment type="catalytic activity">
    <reaction evidence="12">
        <text>[protein]-C-terminal S-[(2E,6E)-farnesyl]-L-cysteine + S-adenosyl-L-methionine = [protein]-C-terminal S-[(2E,6E)-farnesyl]-L-cysteine methyl ester + S-adenosyl-L-homocysteine</text>
        <dbReference type="Rhea" id="RHEA:21672"/>
        <dbReference type="Rhea" id="RHEA-COMP:12125"/>
        <dbReference type="Rhea" id="RHEA-COMP:12126"/>
        <dbReference type="ChEBI" id="CHEBI:57856"/>
        <dbReference type="ChEBI" id="CHEBI:59789"/>
        <dbReference type="ChEBI" id="CHEBI:90510"/>
        <dbReference type="ChEBI" id="CHEBI:90511"/>
        <dbReference type="EC" id="2.1.1.100"/>
    </reaction>
</comment>
<evidence type="ECO:0000256" key="12">
    <source>
        <dbReference type="RuleBase" id="RU362022"/>
    </source>
</evidence>
<feature type="transmembrane region" description="Helical" evidence="12">
    <location>
        <begin position="57"/>
        <end position="74"/>
    </location>
</feature>
<evidence type="ECO:0000313" key="13">
    <source>
        <dbReference type="EMBL" id="CCF58492.1"/>
    </source>
</evidence>
<reference evidence="13 14" key="1">
    <citation type="journal article" date="2011" name="Proc. Natl. Acad. Sci. U.S.A.">
        <title>Evolutionary erosion of yeast sex chromosomes by mating-type switching accidents.</title>
        <authorList>
            <person name="Gordon J.L."/>
            <person name="Armisen D."/>
            <person name="Proux-Wera E."/>
            <person name="Oheigeartaigh S.S."/>
            <person name="Byrne K.P."/>
            <person name="Wolfe K.H."/>
        </authorList>
    </citation>
    <scope>NUCLEOTIDE SEQUENCE [LARGE SCALE GENOMIC DNA]</scope>
    <source>
        <strain evidence="14">ATCC 22294 / BCRC 22015 / CBS 2517 / CECT 1963 / NBRC 1671 / NRRL Y-8276</strain>
    </source>
</reference>
<keyword evidence="9 12" id="KW-1133">Transmembrane helix</keyword>
<dbReference type="HOGENOM" id="CLU_065200_0_2_1"/>
<dbReference type="PANTHER" id="PTHR12714">
    <property type="entry name" value="PROTEIN-S ISOPRENYLCYSTEINE O-METHYLTRANSFERASE"/>
    <property type="match status" value="1"/>
</dbReference>
<feature type="transmembrane region" description="Helical" evidence="12">
    <location>
        <begin position="31"/>
        <end position="52"/>
    </location>
</feature>